<feature type="non-terminal residue" evidence="2">
    <location>
        <position position="57"/>
    </location>
</feature>
<dbReference type="AlphaFoldDB" id="A0A931AA05"/>
<keyword evidence="1" id="KW-0732">Signal</keyword>
<feature type="signal peptide" evidence="1">
    <location>
        <begin position="1"/>
        <end position="29"/>
    </location>
</feature>
<protein>
    <submittedName>
        <fullName evidence="2">Uncharacterized protein</fullName>
    </submittedName>
</protein>
<dbReference type="Proteomes" id="UP000605361">
    <property type="component" value="Unassembled WGS sequence"/>
</dbReference>
<sequence>MISRARQVVAAALSGALLVLPAFTGIANAAQDSKVRTIPLAKTSDDVKKVADYWKPD</sequence>
<evidence type="ECO:0000313" key="2">
    <source>
        <dbReference type="EMBL" id="MBF8186768.1"/>
    </source>
</evidence>
<keyword evidence="3" id="KW-1185">Reference proteome</keyword>
<organism evidence="2 3">
    <name type="scientific">Nonomuraea cypriaca</name>
    <dbReference type="NCBI Taxonomy" id="1187855"/>
    <lineage>
        <taxon>Bacteria</taxon>
        <taxon>Bacillati</taxon>
        <taxon>Actinomycetota</taxon>
        <taxon>Actinomycetes</taxon>
        <taxon>Streptosporangiales</taxon>
        <taxon>Streptosporangiaceae</taxon>
        <taxon>Nonomuraea</taxon>
    </lineage>
</organism>
<reference evidence="2" key="1">
    <citation type="submission" date="2020-11" db="EMBL/GenBank/DDBJ databases">
        <title>Whole-genome analyses of Nonomuraea sp. K274.</title>
        <authorList>
            <person name="Veyisoglu A."/>
        </authorList>
    </citation>
    <scope>NUCLEOTIDE SEQUENCE</scope>
    <source>
        <strain evidence="2">K274</strain>
    </source>
</reference>
<evidence type="ECO:0000256" key="1">
    <source>
        <dbReference type="SAM" id="SignalP"/>
    </source>
</evidence>
<dbReference type="EMBL" id="JADOGI010000032">
    <property type="protein sequence ID" value="MBF8186768.1"/>
    <property type="molecule type" value="Genomic_DNA"/>
</dbReference>
<accession>A0A931AA05</accession>
<gene>
    <name evidence="2" type="ORF">ITP53_13655</name>
</gene>
<feature type="chain" id="PRO_5038036526" evidence="1">
    <location>
        <begin position="30"/>
        <end position="57"/>
    </location>
</feature>
<name>A0A931AA05_9ACTN</name>
<evidence type="ECO:0000313" key="3">
    <source>
        <dbReference type="Proteomes" id="UP000605361"/>
    </source>
</evidence>
<proteinExistence type="predicted"/>
<comment type="caution">
    <text evidence="2">The sequence shown here is derived from an EMBL/GenBank/DDBJ whole genome shotgun (WGS) entry which is preliminary data.</text>
</comment>